<evidence type="ECO:0000256" key="1">
    <source>
        <dbReference type="ARBA" id="ARBA00001946"/>
    </source>
</evidence>
<evidence type="ECO:0000256" key="9">
    <source>
        <dbReference type="ARBA" id="ARBA00022842"/>
    </source>
</evidence>
<evidence type="ECO:0000256" key="3">
    <source>
        <dbReference type="ARBA" id="ARBA00022553"/>
    </source>
</evidence>
<dbReference type="Gene3D" id="1.10.150.20">
    <property type="entry name" value="5' to 3' exonuclease, C-terminal subdomain"/>
    <property type="match status" value="1"/>
</dbReference>
<dbReference type="SUPFAM" id="SSF47459">
    <property type="entry name" value="HLH, helix-loop-helix DNA-binding domain"/>
    <property type="match status" value="1"/>
</dbReference>
<dbReference type="InterPro" id="IPR041012">
    <property type="entry name" value="GEN_chromo"/>
</dbReference>
<evidence type="ECO:0000259" key="16">
    <source>
        <dbReference type="PROSITE" id="PS50888"/>
    </source>
</evidence>
<dbReference type="InterPro" id="IPR006084">
    <property type="entry name" value="XPG/Rad2"/>
</dbReference>
<feature type="compositionally biased region" description="Basic and acidic residues" evidence="15">
    <location>
        <begin position="445"/>
        <end position="461"/>
    </location>
</feature>
<feature type="region of interest" description="Disordered" evidence="15">
    <location>
        <begin position="501"/>
        <end position="558"/>
    </location>
</feature>
<dbReference type="InterPro" id="IPR006085">
    <property type="entry name" value="XPG_DNA_repair_N"/>
</dbReference>
<dbReference type="PANTHER" id="PTHR11081">
    <property type="entry name" value="FLAP ENDONUCLEASE FAMILY MEMBER"/>
    <property type="match status" value="1"/>
</dbReference>
<dbReference type="InterPro" id="IPR036279">
    <property type="entry name" value="5-3_exonuclease_C_sf"/>
</dbReference>
<evidence type="ECO:0000313" key="17">
    <source>
        <dbReference type="EMBL" id="KAK1790293.1"/>
    </source>
</evidence>
<dbReference type="Gene3D" id="3.40.50.1010">
    <property type="entry name" value="5'-nuclease"/>
    <property type="match status" value="1"/>
</dbReference>
<comment type="subcellular location">
    <subcellularLocation>
        <location evidence="2">Nucleus</location>
    </subcellularLocation>
</comment>
<evidence type="ECO:0000256" key="7">
    <source>
        <dbReference type="ARBA" id="ARBA00022763"/>
    </source>
</evidence>
<evidence type="ECO:0000256" key="6">
    <source>
        <dbReference type="ARBA" id="ARBA00022759"/>
    </source>
</evidence>
<name>A0AAD9DRA7_9TELE</name>
<reference evidence="17" key="1">
    <citation type="submission" date="2023-03" db="EMBL/GenBank/DDBJ databases">
        <title>Electrophorus voltai genome.</title>
        <authorList>
            <person name="Bian C."/>
        </authorList>
    </citation>
    <scope>NUCLEOTIDE SEQUENCE</scope>
    <source>
        <strain evidence="17">CB-2022</strain>
        <tissue evidence="17">Muscle</tissue>
    </source>
</reference>
<keyword evidence="7" id="KW-0227">DNA damage</keyword>
<dbReference type="Pfam" id="PF00010">
    <property type="entry name" value="HLH"/>
    <property type="match status" value="1"/>
</dbReference>
<dbReference type="Proteomes" id="UP001239994">
    <property type="component" value="Unassembled WGS sequence"/>
</dbReference>
<evidence type="ECO:0000256" key="14">
    <source>
        <dbReference type="ARBA" id="ARBA00070188"/>
    </source>
</evidence>
<evidence type="ECO:0000256" key="15">
    <source>
        <dbReference type="SAM" id="MobiDB-lite"/>
    </source>
</evidence>
<evidence type="ECO:0000256" key="5">
    <source>
        <dbReference type="ARBA" id="ARBA00022723"/>
    </source>
</evidence>
<dbReference type="FunFam" id="3.40.50.1010:FF:000024">
    <property type="entry name" value="flap endonuclease GEN homolog 1"/>
    <property type="match status" value="1"/>
</dbReference>
<dbReference type="GO" id="GO:0017108">
    <property type="term" value="F:5'-flap endonuclease activity"/>
    <property type="evidence" value="ECO:0007669"/>
    <property type="project" value="UniProtKB-ARBA"/>
</dbReference>
<comment type="cofactor">
    <cofactor evidence="1">
        <name>Mg(2+)</name>
        <dbReference type="ChEBI" id="CHEBI:18420"/>
    </cofactor>
</comment>
<dbReference type="Pfam" id="PF00752">
    <property type="entry name" value="XPG_N"/>
    <property type="match status" value="1"/>
</dbReference>
<dbReference type="Pfam" id="PF00867">
    <property type="entry name" value="XPG_I"/>
    <property type="match status" value="1"/>
</dbReference>
<dbReference type="SUPFAM" id="SSF47807">
    <property type="entry name" value="5' to 3' exonuclease, C-terminal subdomain"/>
    <property type="match status" value="1"/>
</dbReference>
<evidence type="ECO:0000256" key="8">
    <source>
        <dbReference type="ARBA" id="ARBA00022801"/>
    </source>
</evidence>
<evidence type="ECO:0000256" key="10">
    <source>
        <dbReference type="ARBA" id="ARBA00023204"/>
    </source>
</evidence>
<comment type="similarity">
    <text evidence="12">Belongs to the XPG/RAD2 endonuclease family. GEN subfamily.</text>
</comment>
<feature type="region of interest" description="Disordered" evidence="15">
    <location>
        <begin position="611"/>
        <end position="680"/>
    </location>
</feature>
<sequence>MGVTELWSVLSPVQETVSLYSLAGKTLAVDLSLWVCEAQHVQAMMGKVTKPHLRNLFFRASSLLRMGVKLVFVMEGEAPKIKAETMSKRTEMGFRGVKTKGAPKHAVLKSTSRGRFKAVLRECAEMLDCLGVPWVQAAGEAEALCAFLDSQGFVDGCITNDGDAFLYGAQTVYRNFNMNTKDPQIDCYRMSRVTEELQLERETLVGVALLLGCDYLPKGVAGVGKEQTLKLIKNLQGQTLLQKFNEWKRSTSETLQLPGKKVSHCLVCHHPGSAKSHERNGCVFCDSKRFCQPQDYDSQCPCDWHRSEHARQASAVEANIKKKTLACDKFPFTENFALDKLEWPKHYTSKKVLELLTYVELVNRRHGTEMPTQIEPLRIYKRRIRNGLSCFEVIWRKPDHYVFPEDCPPDDPDVVRTVEEENLFSVSYPHLVQLFHKEISEAKDSRSKQKKVTVEKVKSTESPDGFSDLFARMSLQTSSGLHLPASLETNQNILTALRTVAPTIPPHDAPKSLKRSSDGSETQAAADAPPTPQDCQRGLPSSPCPTGQRRVYKSSPARSQRTFALQRADHMDGLPDGLAHMDGGLAADIVTAKFLGQWDWRDEDGDLARQQGSLRCRSSSPESSFYSACSSPESQGNARAGQTLADFARKRHGRKPSKSSQLGAPRPKMSTKRRMKASEREKLRMRSLAEALHQLRDYLPPAYSRRAQPLTKIQTLKCTIEYIKELSHILSQE</sequence>
<keyword evidence="4" id="KW-0540">Nuclease</keyword>
<dbReference type="SMART" id="SM00485">
    <property type="entry name" value="XPGN"/>
    <property type="match status" value="1"/>
</dbReference>
<dbReference type="Gene3D" id="4.10.280.10">
    <property type="entry name" value="Helix-loop-helix DNA-binding domain"/>
    <property type="match status" value="1"/>
</dbReference>
<dbReference type="GO" id="GO:0046983">
    <property type="term" value="F:protein dimerization activity"/>
    <property type="evidence" value="ECO:0007669"/>
    <property type="project" value="InterPro"/>
</dbReference>
<dbReference type="GO" id="GO:0008821">
    <property type="term" value="F:crossover junction DNA endonuclease activity"/>
    <property type="evidence" value="ECO:0007669"/>
    <property type="project" value="UniProtKB-ARBA"/>
</dbReference>
<feature type="compositionally biased region" description="Basic and acidic residues" evidence="15">
    <location>
        <begin position="508"/>
        <end position="518"/>
    </location>
</feature>
<dbReference type="EMBL" id="JAROKS010000021">
    <property type="protein sequence ID" value="KAK1790293.1"/>
    <property type="molecule type" value="Genomic_DNA"/>
</dbReference>
<dbReference type="Pfam" id="PF18704">
    <property type="entry name" value="Chromo_2"/>
    <property type="match status" value="1"/>
</dbReference>
<dbReference type="PRINTS" id="PR00853">
    <property type="entry name" value="XPGRADSUPER"/>
</dbReference>
<feature type="region of interest" description="Disordered" evidence="15">
    <location>
        <begin position="445"/>
        <end position="466"/>
    </location>
</feature>
<evidence type="ECO:0000256" key="4">
    <source>
        <dbReference type="ARBA" id="ARBA00022722"/>
    </source>
</evidence>
<dbReference type="CDD" id="cd09869">
    <property type="entry name" value="PIN_GEN1"/>
    <property type="match status" value="1"/>
</dbReference>
<evidence type="ECO:0000313" key="18">
    <source>
        <dbReference type="Proteomes" id="UP001239994"/>
    </source>
</evidence>
<keyword evidence="11" id="KW-0539">Nucleus</keyword>
<dbReference type="InterPro" id="IPR006086">
    <property type="entry name" value="XPG-I_dom"/>
</dbReference>
<comment type="subunit">
    <text evidence="13">Largely monomeric, dimerizes on the Holliday junction and the first nick occurs upon dimerization at the junction.</text>
</comment>
<dbReference type="PROSITE" id="PS50888">
    <property type="entry name" value="BHLH"/>
    <property type="match status" value="1"/>
</dbReference>
<dbReference type="GO" id="GO:0046872">
    <property type="term" value="F:metal ion binding"/>
    <property type="evidence" value="ECO:0007669"/>
    <property type="project" value="UniProtKB-KW"/>
</dbReference>
<dbReference type="GO" id="GO:0006281">
    <property type="term" value="P:DNA repair"/>
    <property type="evidence" value="ECO:0007669"/>
    <property type="project" value="UniProtKB-KW"/>
</dbReference>
<dbReference type="InterPro" id="IPR036638">
    <property type="entry name" value="HLH_DNA-bd_sf"/>
</dbReference>
<keyword evidence="9" id="KW-0460">Magnesium</keyword>
<evidence type="ECO:0000256" key="11">
    <source>
        <dbReference type="ARBA" id="ARBA00023242"/>
    </source>
</evidence>
<keyword evidence="6" id="KW-0255">Endonuclease</keyword>
<dbReference type="FunFam" id="1.10.150.20:FF:000030">
    <property type="entry name" value="Flap endonuclease GEN-like 1"/>
    <property type="match status" value="1"/>
</dbReference>
<keyword evidence="5" id="KW-0479">Metal-binding</keyword>
<evidence type="ECO:0000256" key="2">
    <source>
        <dbReference type="ARBA" id="ARBA00004123"/>
    </source>
</evidence>
<dbReference type="SMART" id="SM00353">
    <property type="entry name" value="HLH"/>
    <property type="match status" value="1"/>
</dbReference>
<keyword evidence="18" id="KW-1185">Reference proteome</keyword>
<dbReference type="InterPro" id="IPR011598">
    <property type="entry name" value="bHLH_dom"/>
</dbReference>
<dbReference type="GO" id="GO:0000400">
    <property type="term" value="F:four-way junction DNA binding"/>
    <property type="evidence" value="ECO:0007669"/>
    <property type="project" value="TreeGrafter"/>
</dbReference>
<dbReference type="InterPro" id="IPR029060">
    <property type="entry name" value="PIN-like_dom_sf"/>
</dbReference>
<dbReference type="GO" id="GO:0005634">
    <property type="term" value="C:nucleus"/>
    <property type="evidence" value="ECO:0007669"/>
    <property type="project" value="UniProtKB-SubCell"/>
</dbReference>
<proteinExistence type="inferred from homology"/>
<dbReference type="SMART" id="SM00484">
    <property type="entry name" value="XPGI"/>
    <property type="match status" value="1"/>
</dbReference>
<organism evidence="17 18">
    <name type="scientific">Electrophorus voltai</name>
    <dbReference type="NCBI Taxonomy" id="2609070"/>
    <lineage>
        <taxon>Eukaryota</taxon>
        <taxon>Metazoa</taxon>
        <taxon>Chordata</taxon>
        <taxon>Craniata</taxon>
        <taxon>Vertebrata</taxon>
        <taxon>Euteleostomi</taxon>
        <taxon>Actinopterygii</taxon>
        <taxon>Neopterygii</taxon>
        <taxon>Teleostei</taxon>
        <taxon>Ostariophysi</taxon>
        <taxon>Gymnotiformes</taxon>
        <taxon>Gymnotoidei</taxon>
        <taxon>Gymnotidae</taxon>
        <taxon>Electrophorus</taxon>
    </lineage>
</organism>
<comment type="caution">
    <text evidence="17">The sequence shown here is derived from an EMBL/GenBank/DDBJ whole genome shotgun (WGS) entry which is preliminary data.</text>
</comment>
<accession>A0AAD9DRA7</accession>
<dbReference type="PANTHER" id="PTHR11081:SF70">
    <property type="entry name" value="FLAP ENDONUCLEASE GEN HOMOLOG 1"/>
    <property type="match status" value="1"/>
</dbReference>
<gene>
    <name evidence="17" type="ORF">P4O66_014197</name>
</gene>
<evidence type="ECO:0000256" key="12">
    <source>
        <dbReference type="ARBA" id="ARBA00038112"/>
    </source>
</evidence>
<evidence type="ECO:0000256" key="13">
    <source>
        <dbReference type="ARBA" id="ARBA00063132"/>
    </source>
</evidence>
<keyword evidence="10" id="KW-0234">DNA repair</keyword>
<protein>
    <recommendedName>
        <fullName evidence="14">Flap endonuclease GEN homolog 1</fullName>
    </recommendedName>
</protein>
<keyword evidence="8" id="KW-0378">Hydrolase</keyword>
<keyword evidence="3" id="KW-0597">Phosphoprotein</keyword>
<dbReference type="CDD" id="cd18939">
    <property type="entry name" value="bHLH_TS_Msgn1"/>
    <property type="match status" value="1"/>
</dbReference>
<feature type="domain" description="BHLH" evidence="16">
    <location>
        <begin position="672"/>
        <end position="726"/>
    </location>
</feature>
<dbReference type="SUPFAM" id="SSF88723">
    <property type="entry name" value="PIN domain-like"/>
    <property type="match status" value="1"/>
</dbReference>
<dbReference type="AlphaFoldDB" id="A0AAD9DRA7"/>
<feature type="compositionally biased region" description="Low complexity" evidence="15">
    <location>
        <begin position="613"/>
        <end position="634"/>
    </location>
</feature>